<organism evidence="1 2">
    <name type="scientific">Streptomyces qaidamensis</name>
    <dbReference type="NCBI Taxonomy" id="1783515"/>
    <lineage>
        <taxon>Bacteria</taxon>
        <taxon>Bacillati</taxon>
        <taxon>Actinomycetota</taxon>
        <taxon>Actinomycetes</taxon>
        <taxon>Kitasatosporales</taxon>
        <taxon>Streptomycetaceae</taxon>
        <taxon>Streptomyces</taxon>
        <taxon>Streptomyces aurantiacus group</taxon>
    </lineage>
</organism>
<gene>
    <name evidence="1" type="ORF">A4E84_29795</name>
</gene>
<dbReference type="Proteomes" id="UP000076096">
    <property type="component" value="Chromosome"/>
</dbReference>
<dbReference type="EMBL" id="CP015098">
    <property type="protein sequence ID" value="AMW13321.1"/>
    <property type="molecule type" value="Genomic_DNA"/>
</dbReference>
<sequence length="277" mass="29930">MVFKPEVWAAQALVSLRKSLVYAGPGIVNHDYEGEIKKQGDTVHIKMLGDVSVFTYNRGDTISYEDLADAEMTLKVDQSDAFAFKVDDIDKAQAGDEMAARTDAASWNLKNKADAYVASLYTQVQSSNVKAATAITDGDKAYNGLIDLGVRLDECNVPDQDRWVVVPPWYYGLLLTNDKFVRVDASGSSAGLRNGEVGQVDNMRVLKSNSVPIISGDDYAVMAGYSGAISFADQVTEVEALRLETTFATGVRGLHLYGAKVIRPDGLAVLTASKTAV</sequence>
<dbReference type="KEGG" id="stsi:A4E84_29795"/>
<reference evidence="2" key="1">
    <citation type="submission" date="2016-04" db="EMBL/GenBank/DDBJ databases">
        <authorList>
            <person name="Zhang B."/>
        </authorList>
    </citation>
    <scope>NUCLEOTIDE SEQUENCE [LARGE SCALE GENOMIC DNA]</scope>
    <source>
        <strain evidence="2">S10</strain>
    </source>
</reference>
<keyword evidence="2" id="KW-1185">Reference proteome</keyword>
<evidence type="ECO:0000313" key="1">
    <source>
        <dbReference type="EMBL" id="AMW13321.1"/>
    </source>
</evidence>
<dbReference type="AlphaFoldDB" id="A0A143C7E7"/>
<proteinExistence type="predicted"/>
<evidence type="ECO:0000313" key="2">
    <source>
        <dbReference type="Proteomes" id="UP000076096"/>
    </source>
</evidence>
<evidence type="ECO:0008006" key="3">
    <source>
        <dbReference type="Google" id="ProtNLM"/>
    </source>
</evidence>
<accession>A0A143C7E7</accession>
<dbReference type="RefSeq" id="WP_062929489.1">
    <property type="nucleotide sequence ID" value="NZ_CP015098.1"/>
</dbReference>
<dbReference type="STRING" id="1783515.A4E84_29795"/>
<protein>
    <recommendedName>
        <fullName evidence="3">P22 coat protein-protein 5 domain protein</fullName>
    </recommendedName>
</protein>
<dbReference type="Pfam" id="PF25209">
    <property type="entry name" value="Phage_capsid_4"/>
    <property type="match status" value="1"/>
</dbReference>
<name>A0A143C7E7_9ACTN</name>